<protein>
    <recommendedName>
        <fullName evidence="4">Flagellin N-terminal-like domain-containing protein</fullName>
    </recommendedName>
</protein>
<keyword evidence="1" id="KW-1133">Transmembrane helix</keyword>
<reference evidence="2 3" key="1">
    <citation type="journal article" date="2019" name="Int. J. Syst. Evol. Microbiol.">
        <title>The Global Catalogue of Microorganisms (GCM) 10K type strain sequencing project: providing services to taxonomists for standard genome sequencing and annotation.</title>
        <authorList>
            <consortium name="The Broad Institute Genomics Platform"/>
            <consortium name="The Broad Institute Genome Sequencing Center for Infectious Disease"/>
            <person name="Wu L."/>
            <person name="Ma J."/>
        </authorList>
    </citation>
    <scope>NUCLEOTIDE SEQUENCE [LARGE SCALE GENOMIC DNA]</scope>
    <source>
        <strain evidence="2 3">CGMCC 1.12237</strain>
    </source>
</reference>
<keyword evidence="1" id="KW-0812">Transmembrane</keyword>
<dbReference type="Pfam" id="PF24379">
    <property type="entry name" value="DUF7535"/>
    <property type="match status" value="1"/>
</dbReference>
<keyword evidence="3" id="KW-1185">Reference proteome</keyword>
<sequence>MSSTDESPSTLKRVYRTVTPGVREQENAEMDVIGWTIFLGVVFLLLPLLPFILIVWAVTKLLDAIAGKPDES</sequence>
<evidence type="ECO:0000313" key="2">
    <source>
        <dbReference type="EMBL" id="MFC5367823.1"/>
    </source>
</evidence>
<dbReference type="RefSeq" id="WP_227230069.1">
    <property type="nucleotide sequence ID" value="NZ_JAJCVJ010000002.1"/>
</dbReference>
<dbReference type="AlphaFoldDB" id="A0ABD5RCX1"/>
<evidence type="ECO:0008006" key="4">
    <source>
        <dbReference type="Google" id="ProtNLM"/>
    </source>
</evidence>
<organism evidence="2 3">
    <name type="scientific">Salinirubrum litoreum</name>
    <dbReference type="NCBI Taxonomy" id="1126234"/>
    <lineage>
        <taxon>Archaea</taxon>
        <taxon>Methanobacteriati</taxon>
        <taxon>Methanobacteriota</taxon>
        <taxon>Stenosarchaea group</taxon>
        <taxon>Halobacteria</taxon>
        <taxon>Halobacteriales</taxon>
        <taxon>Haloferacaceae</taxon>
        <taxon>Salinirubrum</taxon>
    </lineage>
</organism>
<dbReference type="InterPro" id="IPR055957">
    <property type="entry name" value="DUF7535"/>
</dbReference>
<dbReference type="Proteomes" id="UP001596201">
    <property type="component" value="Unassembled WGS sequence"/>
</dbReference>
<evidence type="ECO:0000256" key="1">
    <source>
        <dbReference type="SAM" id="Phobius"/>
    </source>
</evidence>
<keyword evidence="1" id="KW-0472">Membrane</keyword>
<comment type="caution">
    <text evidence="2">The sequence shown here is derived from an EMBL/GenBank/DDBJ whole genome shotgun (WGS) entry which is preliminary data.</text>
</comment>
<proteinExistence type="predicted"/>
<name>A0ABD5RCX1_9EURY</name>
<dbReference type="EMBL" id="JBHSKX010000002">
    <property type="protein sequence ID" value="MFC5367823.1"/>
    <property type="molecule type" value="Genomic_DNA"/>
</dbReference>
<gene>
    <name evidence="2" type="ORF">ACFPJ5_12860</name>
</gene>
<accession>A0ABD5RCX1</accession>
<evidence type="ECO:0000313" key="3">
    <source>
        <dbReference type="Proteomes" id="UP001596201"/>
    </source>
</evidence>
<feature type="transmembrane region" description="Helical" evidence="1">
    <location>
        <begin position="32"/>
        <end position="58"/>
    </location>
</feature>